<dbReference type="GO" id="GO:0004514">
    <property type="term" value="F:nicotinate-nucleotide diphosphorylase (carboxylating) activity"/>
    <property type="evidence" value="ECO:0007669"/>
    <property type="project" value="UniProtKB-EC"/>
</dbReference>
<dbReference type="SUPFAM" id="SSF54675">
    <property type="entry name" value="Nicotinate/Quinolinate PRTase N-terminal domain-like"/>
    <property type="match status" value="1"/>
</dbReference>
<evidence type="ECO:0000313" key="16">
    <source>
        <dbReference type="EMBL" id="MBK7416238.1"/>
    </source>
</evidence>
<dbReference type="Gene3D" id="3.20.20.70">
    <property type="entry name" value="Aldolase class I"/>
    <property type="match status" value="1"/>
</dbReference>
<dbReference type="InterPro" id="IPR027277">
    <property type="entry name" value="NadC/ModD"/>
</dbReference>
<dbReference type="InterPro" id="IPR004393">
    <property type="entry name" value="NadC"/>
</dbReference>
<comment type="subunit">
    <text evidence="4">Hexamer formed by 3 homodimers.</text>
</comment>
<comment type="function">
    <text evidence="1">Involved in the catabolism of quinolinic acid (QA).</text>
</comment>
<feature type="binding site" evidence="13">
    <location>
        <position position="204"/>
    </location>
    <ligand>
        <name>substrate</name>
    </ligand>
</feature>
<sequence>MSIDFDYPLAEEITRNVAAALAEDIGAGDLTASLVPANRRVEATVISREAGVLCGIAWFERCVSELDPTARIEWQAQDGDRISPNQMLCRITADARALLTAERSALNFLQLLSAVASKARIYADAIAGTKAQVVDTRKTLPGLRIAQKYAVRAGGGGNHRLALWDAILIKENHIMAAGGIVEALQAAQAVAQAASERCKFIQIEVENLAELETALGAGAKMVLLDNFSLDMLREAAKINAGRAILEASGNVTLETIRGIAETGVDRISVGALTKDVKALDLSMRFFELISPYQRQCSSYPSNVN</sequence>
<dbReference type="GO" id="GO:0005737">
    <property type="term" value="C:cytoplasm"/>
    <property type="evidence" value="ECO:0007669"/>
    <property type="project" value="TreeGrafter"/>
</dbReference>
<dbReference type="InterPro" id="IPR037128">
    <property type="entry name" value="Quinolinate_PRibosylTase_N_sf"/>
</dbReference>
<evidence type="ECO:0000256" key="12">
    <source>
        <dbReference type="PIRNR" id="PIRNR006250"/>
    </source>
</evidence>
<feature type="domain" description="Quinolinate phosphoribosyl transferase N-terminal" evidence="15">
    <location>
        <begin position="29"/>
        <end position="113"/>
    </location>
</feature>
<feature type="binding site" evidence="13">
    <location>
        <position position="225"/>
    </location>
    <ligand>
        <name>substrate</name>
    </ligand>
</feature>
<evidence type="ECO:0000313" key="17">
    <source>
        <dbReference type="Proteomes" id="UP000739411"/>
    </source>
</evidence>
<evidence type="ECO:0000259" key="15">
    <source>
        <dbReference type="Pfam" id="PF02749"/>
    </source>
</evidence>
<feature type="binding site" evidence="13">
    <location>
        <begin position="248"/>
        <end position="250"/>
    </location>
    <ligand>
        <name>substrate</name>
    </ligand>
</feature>
<dbReference type="SUPFAM" id="SSF51690">
    <property type="entry name" value="Nicotinate/Quinolinate PRTase C-terminal domain-like"/>
    <property type="match status" value="1"/>
</dbReference>
<dbReference type="EC" id="2.4.2.19" evidence="5"/>
<evidence type="ECO:0000256" key="4">
    <source>
        <dbReference type="ARBA" id="ARBA00011218"/>
    </source>
</evidence>
<keyword evidence="6" id="KW-0662">Pyridine nucleotide biosynthesis</keyword>
<evidence type="ECO:0000256" key="9">
    <source>
        <dbReference type="ARBA" id="ARBA00033102"/>
    </source>
</evidence>
<gene>
    <name evidence="16" type="ORF">IPJ38_15205</name>
</gene>
<evidence type="ECO:0000256" key="2">
    <source>
        <dbReference type="ARBA" id="ARBA00004893"/>
    </source>
</evidence>
<comment type="similarity">
    <text evidence="3 12">Belongs to the NadC/ModD family.</text>
</comment>
<dbReference type="Gene3D" id="3.90.1170.20">
    <property type="entry name" value="Quinolinate phosphoribosyl transferase, N-terminal domain"/>
    <property type="match status" value="1"/>
</dbReference>
<dbReference type="EMBL" id="JADJMS010000036">
    <property type="protein sequence ID" value="MBK7416238.1"/>
    <property type="molecule type" value="Genomic_DNA"/>
</dbReference>
<protein>
    <recommendedName>
        <fullName evidence="11">Probable nicotinate-nucleotide pyrophosphorylase [carboxylating]</fullName>
        <ecNumber evidence="5">2.4.2.19</ecNumber>
    </recommendedName>
    <alternativeName>
        <fullName evidence="9">Quinolinate phosphoribosyltransferase [decarboxylating]</fullName>
    </alternativeName>
</protein>
<evidence type="ECO:0000256" key="3">
    <source>
        <dbReference type="ARBA" id="ARBA00009400"/>
    </source>
</evidence>
<name>A0A935MRP9_9RHOO</name>
<evidence type="ECO:0000256" key="6">
    <source>
        <dbReference type="ARBA" id="ARBA00022642"/>
    </source>
</evidence>
<keyword evidence="8 12" id="KW-0808">Transferase</keyword>
<dbReference type="FunFam" id="3.20.20.70:FF:000030">
    <property type="entry name" value="Nicotinate-nucleotide pyrophosphorylase, carboxylating"/>
    <property type="match status" value="1"/>
</dbReference>
<evidence type="ECO:0000256" key="13">
    <source>
        <dbReference type="PIRSR" id="PIRSR006250-1"/>
    </source>
</evidence>
<dbReference type="Pfam" id="PF02749">
    <property type="entry name" value="QRPTase_N"/>
    <property type="match status" value="1"/>
</dbReference>
<comment type="caution">
    <text evidence="16">The sequence shown here is derived from an EMBL/GenBank/DDBJ whole genome shotgun (WGS) entry which is preliminary data.</text>
</comment>
<dbReference type="GO" id="GO:0034213">
    <property type="term" value="P:quinolinate catabolic process"/>
    <property type="evidence" value="ECO:0007669"/>
    <property type="project" value="TreeGrafter"/>
</dbReference>
<evidence type="ECO:0000256" key="5">
    <source>
        <dbReference type="ARBA" id="ARBA00011944"/>
    </source>
</evidence>
<comment type="catalytic activity">
    <reaction evidence="10">
        <text>nicotinate beta-D-ribonucleotide + CO2 + diphosphate = quinolinate + 5-phospho-alpha-D-ribose 1-diphosphate + 2 H(+)</text>
        <dbReference type="Rhea" id="RHEA:12733"/>
        <dbReference type="ChEBI" id="CHEBI:15378"/>
        <dbReference type="ChEBI" id="CHEBI:16526"/>
        <dbReference type="ChEBI" id="CHEBI:29959"/>
        <dbReference type="ChEBI" id="CHEBI:33019"/>
        <dbReference type="ChEBI" id="CHEBI:57502"/>
        <dbReference type="ChEBI" id="CHEBI:58017"/>
        <dbReference type="EC" id="2.4.2.19"/>
    </reaction>
</comment>
<evidence type="ECO:0000256" key="10">
    <source>
        <dbReference type="ARBA" id="ARBA00047445"/>
    </source>
</evidence>
<dbReference type="InterPro" id="IPR022412">
    <property type="entry name" value="Quinolinate_PRibosylTrfase_N"/>
</dbReference>
<dbReference type="PANTHER" id="PTHR32179:SF3">
    <property type="entry name" value="NICOTINATE-NUCLEOTIDE PYROPHOSPHORYLASE [CARBOXYLATING]"/>
    <property type="match status" value="1"/>
</dbReference>
<feature type="binding site" evidence="13">
    <location>
        <begin position="136"/>
        <end position="138"/>
    </location>
    <ligand>
        <name>substrate</name>
    </ligand>
</feature>
<evidence type="ECO:0000256" key="11">
    <source>
        <dbReference type="ARBA" id="ARBA00069173"/>
    </source>
</evidence>
<dbReference type="InterPro" id="IPR013785">
    <property type="entry name" value="Aldolase_TIM"/>
</dbReference>
<proteinExistence type="inferred from homology"/>
<dbReference type="CDD" id="cd01572">
    <property type="entry name" value="QPRTase"/>
    <property type="match status" value="1"/>
</dbReference>
<dbReference type="AlphaFoldDB" id="A0A935MRP9"/>
<feature type="binding site" evidence="13">
    <location>
        <position position="170"/>
    </location>
    <ligand>
        <name>substrate</name>
    </ligand>
</feature>
<dbReference type="Proteomes" id="UP000739411">
    <property type="component" value="Unassembled WGS sequence"/>
</dbReference>
<evidence type="ECO:0000256" key="7">
    <source>
        <dbReference type="ARBA" id="ARBA00022676"/>
    </source>
</evidence>
<evidence type="ECO:0000259" key="14">
    <source>
        <dbReference type="Pfam" id="PF01729"/>
    </source>
</evidence>
<dbReference type="PANTHER" id="PTHR32179">
    <property type="entry name" value="NICOTINATE-NUCLEOTIDE PYROPHOSPHORYLASE [CARBOXYLATING]"/>
    <property type="match status" value="1"/>
</dbReference>
<feature type="binding site" evidence="13">
    <location>
        <begin position="269"/>
        <end position="271"/>
    </location>
    <ligand>
        <name>substrate</name>
    </ligand>
</feature>
<keyword evidence="7 12" id="KW-0328">Glycosyltransferase</keyword>
<accession>A0A935MRP9</accession>
<dbReference type="NCBIfam" id="TIGR00078">
    <property type="entry name" value="nadC"/>
    <property type="match status" value="1"/>
</dbReference>
<dbReference type="InterPro" id="IPR036068">
    <property type="entry name" value="Nicotinate_pribotase-like_C"/>
</dbReference>
<evidence type="ECO:0000256" key="1">
    <source>
        <dbReference type="ARBA" id="ARBA00003237"/>
    </source>
</evidence>
<feature type="domain" description="Quinolinate phosphoribosyl transferase C-terminal" evidence="14">
    <location>
        <begin position="115"/>
        <end position="284"/>
    </location>
</feature>
<evidence type="ECO:0000256" key="8">
    <source>
        <dbReference type="ARBA" id="ARBA00022679"/>
    </source>
</evidence>
<comment type="pathway">
    <text evidence="2">Cofactor biosynthesis; NAD(+) biosynthesis; nicotinate D-ribonucleotide from quinolinate: step 1/1.</text>
</comment>
<feature type="binding site" evidence="13">
    <location>
        <position position="103"/>
    </location>
    <ligand>
        <name>substrate</name>
    </ligand>
</feature>
<feature type="binding site" evidence="13">
    <location>
        <position position="160"/>
    </location>
    <ligand>
        <name>substrate</name>
    </ligand>
</feature>
<dbReference type="Pfam" id="PF01729">
    <property type="entry name" value="QRPTase_C"/>
    <property type="match status" value="1"/>
</dbReference>
<dbReference type="GO" id="GO:0009435">
    <property type="term" value="P:NAD+ biosynthetic process"/>
    <property type="evidence" value="ECO:0007669"/>
    <property type="project" value="InterPro"/>
</dbReference>
<dbReference type="PIRSF" id="PIRSF006250">
    <property type="entry name" value="NadC_ModD"/>
    <property type="match status" value="1"/>
</dbReference>
<dbReference type="FunFam" id="3.90.1170.20:FF:000001">
    <property type="entry name" value="Nicotinate-nucleotide diphosphorylase (Carboxylating)"/>
    <property type="match status" value="1"/>
</dbReference>
<reference evidence="16 17" key="1">
    <citation type="submission" date="2020-10" db="EMBL/GenBank/DDBJ databases">
        <title>Connecting structure to function with the recovery of over 1000 high-quality activated sludge metagenome-assembled genomes encoding full-length rRNA genes using long-read sequencing.</title>
        <authorList>
            <person name="Singleton C.M."/>
            <person name="Petriglieri F."/>
            <person name="Kristensen J.M."/>
            <person name="Kirkegaard R.H."/>
            <person name="Michaelsen T.Y."/>
            <person name="Andersen M.H."/>
            <person name="Karst S.M."/>
            <person name="Dueholm M.S."/>
            <person name="Nielsen P.H."/>
            <person name="Albertsen M."/>
        </authorList>
    </citation>
    <scope>NUCLEOTIDE SEQUENCE [LARGE SCALE GENOMIC DNA]</scope>
    <source>
        <strain evidence="16">EsbW_18-Q3-R4-48_BATAC.463</strain>
    </source>
</reference>
<dbReference type="InterPro" id="IPR002638">
    <property type="entry name" value="Quinolinate_PRibosylTrfase_C"/>
</dbReference>
<organism evidence="16 17">
    <name type="scientific">Candidatus Dechloromonas phosphorivorans</name>
    <dbReference type="NCBI Taxonomy" id="2899244"/>
    <lineage>
        <taxon>Bacteria</taxon>
        <taxon>Pseudomonadati</taxon>
        <taxon>Pseudomonadota</taxon>
        <taxon>Betaproteobacteria</taxon>
        <taxon>Rhodocyclales</taxon>
        <taxon>Azonexaceae</taxon>
        <taxon>Dechloromonas</taxon>
    </lineage>
</organism>